<dbReference type="AlphaFoldDB" id="A0A8J2SV74"/>
<dbReference type="OrthoDB" id="10683297at2759"/>
<comment type="caution">
    <text evidence="2">The sequence shown here is derived from an EMBL/GenBank/DDBJ whole genome shotgun (WGS) entry which is preliminary data.</text>
</comment>
<feature type="compositionally biased region" description="Basic residues" evidence="1">
    <location>
        <begin position="322"/>
        <end position="342"/>
    </location>
</feature>
<gene>
    <name evidence="2" type="ORF">PECAL_4P22550</name>
</gene>
<feature type="compositionally biased region" description="Pro residues" evidence="1">
    <location>
        <begin position="31"/>
        <end position="65"/>
    </location>
</feature>
<feature type="compositionally biased region" description="Pro residues" evidence="1">
    <location>
        <begin position="143"/>
        <end position="171"/>
    </location>
</feature>
<dbReference type="EMBL" id="CAKKNE010000004">
    <property type="protein sequence ID" value="CAH0374942.1"/>
    <property type="molecule type" value="Genomic_DNA"/>
</dbReference>
<keyword evidence="3" id="KW-1185">Reference proteome</keyword>
<evidence type="ECO:0000256" key="1">
    <source>
        <dbReference type="SAM" id="MobiDB-lite"/>
    </source>
</evidence>
<protein>
    <submittedName>
        <fullName evidence="2">Uncharacterized protein</fullName>
    </submittedName>
</protein>
<proteinExistence type="predicted"/>
<feature type="region of interest" description="Disordered" evidence="1">
    <location>
        <begin position="1"/>
        <end position="72"/>
    </location>
</feature>
<feature type="compositionally biased region" description="Basic and acidic residues" evidence="1">
    <location>
        <begin position="343"/>
        <end position="352"/>
    </location>
</feature>
<dbReference type="PANTHER" id="PTHR23330:SF9">
    <property type="entry name" value="PROLINE-RICH PROTEIN 11"/>
    <property type="match status" value="1"/>
</dbReference>
<dbReference type="Proteomes" id="UP000789595">
    <property type="component" value="Unassembled WGS sequence"/>
</dbReference>
<organism evidence="2 3">
    <name type="scientific">Pelagomonas calceolata</name>
    <dbReference type="NCBI Taxonomy" id="35677"/>
    <lineage>
        <taxon>Eukaryota</taxon>
        <taxon>Sar</taxon>
        <taxon>Stramenopiles</taxon>
        <taxon>Ochrophyta</taxon>
        <taxon>Pelagophyceae</taxon>
        <taxon>Pelagomonadales</taxon>
        <taxon>Pelagomonadaceae</taxon>
        <taxon>Pelagomonas</taxon>
    </lineage>
</organism>
<reference evidence="2" key="1">
    <citation type="submission" date="2021-11" db="EMBL/GenBank/DDBJ databases">
        <authorList>
            <consortium name="Genoscope - CEA"/>
            <person name="William W."/>
        </authorList>
    </citation>
    <scope>NUCLEOTIDE SEQUENCE</scope>
</reference>
<accession>A0A8J2SV74</accession>
<evidence type="ECO:0000313" key="2">
    <source>
        <dbReference type="EMBL" id="CAH0374942.1"/>
    </source>
</evidence>
<feature type="region of interest" description="Disordered" evidence="1">
    <location>
        <begin position="139"/>
        <end position="182"/>
    </location>
</feature>
<evidence type="ECO:0000313" key="3">
    <source>
        <dbReference type="Proteomes" id="UP000789595"/>
    </source>
</evidence>
<sequence>MGSESGEEGAIDESPPKKRAPPKKDKAPARKAPPPRPPPPQRPPPQRPPPPLPRSPPPPPMNRRPPPWEDRRLGAECRAILRDLARDGRLRENDVDEGALAKLSALQPEAAARVARHLAAQPRAKVRNVSAWIARGCAAEARPGPPPPNYDQPGPPPPPVPPRAPSLPPQNGPDDPDADPEIFAFFGRLGGRLARRDVDPDALDRLRPRGRTEAGKIGDDCRRALRGGLPFDDVSAWLVDRCRPRDVLGEAFAPLQRDYGLGLDAVDPRVRRKLRDAPEDSVRRVVDDLRRIMRTSRIQNPSQWLSDALDRDKPPKKEEAKSRKRSRSRSRSRDRPKRRHAKEKKEEKKKAPPEPPSFKNCGPKLKTAFEPLEQTYNLDREELEDDVKQSLLDLKDEKAASCVLALFATLQRQQLESPIDWLKERIAKAAKE</sequence>
<feature type="region of interest" description="Disordered" evidence="1">
    <location>
        <begin position="303"/>
        <end position="366"/>
    </location>
</feature>
<feature type="compositionally biased region" description="Basic and acidic residues" evidence="1">
    <location>
        <begin position="308"/>
        <end position="321"/>
    </location>
</feature>
<dbReference type="PANTHER" id="PTHR23330">
    <property type="entry name" value="P300 TRANSCRIPTIONAL COFACTOR JMY-RELATED"/>
    <property type="match status" value="1"/>
</dbReference>
<name>A0A8J2SV74_9STRA</name>
<feature type="compositionally biased region" description="Acidic residues" evidence="1">
    <location>
        <begin position="1"/>
        <end position="11"/>
    </location>
</feature>